<evidence type="ECO:0000313" key="3">
    <source>
        <dbReference type="Proteomes" id="UP000078387"/>
    </source>
</evidence>
<name>A0A5K1VLR2_ENTHI</name>
<reference evidence="2 3" key="1">
    <citation type="submission" date="2016-05" db="EMBL/GenBank/DDBJ databases">
        <title>First whole genome sequencing of Entamoeba histolytica HM1:IMSS-clone-6.</title>
        <authorList>
            <person name="Mukherjee Avik.K."/>
            <person name="Izumyama S."/>
            <person name="Nakada-Tsukui K."/>
            <person name="Nozaki T."/>
        </authorList>
    </citation>
    <scope>NUCLEOTIDE SEQUENCE [LARGE SCALE GENOMIC DNA]</scope>
    <source>
        <strain evidence="2 3">HM1:IMSS clone 6</strain>
    </source>
</reference>
<dbReference type="VEuPathDB" id="AmoebaDB:EHI7A_075770"/>
<sequence length="116" mass="13711">MSPLSPEKMKLGENVEDVSRVSMNWLIKLRLMHINSQLKNAIERENGRDLQYLLGCLNLYKFHSDLSCCECYPFDVLLLSKKRCSTVERGVNKRQESEEREKKNRSTKPKRNSRRH</sequence>
<proteinExistence type="predicted"/>
<dbReference type="Proteomes" id="UP000078387">
    <property type="component" value="Unassembled WGS sequence"/>
</dbReference>
<dbReference type="VEuPathDB" id="AmoebaDB:KM1_102040"/>
<evidence type="ECO:0000256" key="1">
    <source>
        <dbReference type="SAM" id="MobiDB-lite"/>
    </source>
</evidence>
<dbReference type="EMBL" id="BDEQ01000001">
    <property type="protein sequence ID" value="GAT94301.1"/>
    <property type="molecule type" value="Genomic_DNA"/>
</dbReference>
<feature type="compositionally biased region" description="Basic and acidic residues" evidence="1">
    <location>
        <begin position="90"/>
        <end position="104"/>
    </location>
</feature>
<organism evidence="2 3">
    <name type="scientific">Entamoeba histolytica</name>
    <dbReference type="NCBI Taxonomy" id="5759"/>
    <lineage>
        <taxon>Eukaryota</taxon>
        <taxon>Amoebozoa</taxon>
        <taxon>Evosea</taxon>
        <taxon>Archamoebae</taxon>
        <taxon>Mastigamoebida</taxon>
        <taxon>Entamoebidae</taxon>
        <taxon>Entamoeba</taxon>
    </lineage>
</organism>
<feature type="region of interest" description="Disordered" evidence="1">
    <location>
        <begin position="86"/>
        <end position="116"/>
    </location>
</feature>
<dbReference type="VEuPathDB" id="AmoebaDB:EHI_174550"/>
<comment type="caution">
    <text evidence="2">The sequence shown here is derived from an EMBL/GenBank/DDBJ whole genome shotgun (WGS) entry which is preliminary data.</text>
</comment>
<gene>
    <name evidence="2" type="ORF">CL6EHI_174550</name>
</gene>
<dbReference type="AlphaFoldDB" id="A0A5K1VLR2"/>
<dbReference type="VEuPathDB" id="AmoebaDB:EHI5A_102500"/>
<feature type="compositionally biased region" description="Basic residues" evidence="1">
    <location>
        <begin position="105"/>
        <end position="116"/>
    </location>
</feature>
<protein>
    <submittedName>
        <fullName evidence="2">Uncharacterized protein</fullName>
    </submittedName>
</protein>
<dbReference type="VEuPathDB" id="AmoebaDB:EHI8A_086050"/>
<evidence type="ECO:0000313" key="2">
    <source>
        <dbReference type="EMBL" id="GAT94301.1"/>
    </source>
</evidence>
<accession>A0A5K1VLR2</accession>